<reference evidence="2 3" key="1">
    <citation type="submission" date="2015-06" db="EMBL/GenBank/DDBJ databases">
        <title>Draft genome assembly of filamentous brackish cyanobacterium Limnoraphis robusta strain CS-951.</title>
        <authorList>
            <person name="Willis A."/>
            <person name="Parks M."/>
            <person name="Burford M.A."/>
        </authorList>
    </citation>
    <scope>NUCLEOTIDE SEQUENCE [LARGE SCALE GENOMIC DNA]</scope>
    <source>
        <strain evidence="2 3">CS-951</strain>
    </source>
</reference>
<evidence type="ECO:0000313" key="3">
    <source>
        <dbReference type="Proteomes" id="UP000033607"/>
    </source>
</evidence>
<feature type="domain" description="HD" evidence="1">
    <location>
        <begin position="30"/>
        <end position="127"/>
    </location>
</feature>
<dbReference type="Proteomes" id="UP000033607">
    <property type="component" value="Unassembled WGS sequence"/>
</dbReference>
<sequence>MNIEKQIPLLEEILSEWKSLIGLEYQGYRNHVYRMIHFCFILKDCNEEDRKKIIIAGAFHDLGIWIEDTVDYIPPSIPPAIEYLHRKNLEAWSEEITLMIRDHHKVSKYKGEESSLVEIFRRADLVDFSLGLFNFGIEKANIEKLKMTFPNNGFHKNLAKRIGKWVIKHPLNPLPMFKW</sequence>
<dbReference type="InterPro" id="IPR006674">
    <property type="entry name" value="HD_domain"/>
</dbReference>
<dbReference type="OrthoDB" id="459260at2"/>
<dbReference type="EMBL" id="LATL02000352">
    <property type="protein sequence ID" value="KKD35191.1"/>
    <property type="molecule type" value="Genomic_DNA"/>
</dbReference>
<evidence type="ECO:0000313" key="2">
    <source>
        <dbReference type="EMBL" id="KKD35191.1"/>
    </source>
</evidence>
<comment type="caution">
    <text evidence="2">The sequence shown here is derived from an EMBL/GenBank/DDBJ whole genome shotgun (WGS) entry which is preliminary data.</text>
</comment>
<name>A0A0F5Y8D6_9CYAN</name>
<protein>
    <recommendedName>
        <fullName evidence="1">HD domain-containing protein</fullName>
    </recommendedName>
</protein>
<dbReference type="AlphaFoldDB" id="A0A0F5Y8D6"/>
<dbReference type="Pfam" id="PF01966">
    <property type="entry name" value="HD"/>
    <property type="match status" value="1"/>
</dbReference>
<dbReference type="RefSeq" id="WP_046281641.1">
    <property type="nucleotide sequence ID" value="NZ_LATL02000352.1"/>
</dbReference>
<dbReference type="Gene3D" id="1.10.3210.10">
    <property type="entry name" value="Hypothetical protein af1432"/>
    <property type="match status" value="1"/>
</dbReference>
<gene>
    <name evidence="2" type="ORF">WN50_26650</name>
</gene>
<proteinExistence type="predicted"/>
<dbReference type="SUPFAM" id="SSF109604">
    <property type="entry name" value="HD-domain/PDEase-like"/>
    <property type="match status" value="1"/>
</dbReference>
<accession>A0A0F5Y8D6</accession>
<organism evidence="2 3">
    <name type="scientific">Limnoraphis robusta CS-951</name>
    <dbReference type="NCBI Taxonomy" id="1637645"/>
    <lineage>
        <taxon>Bacteria</taxon>
        <taxon>Bacillati</taxon>
        <taxon>Cyanobacteriota</taxon>
        <taxon>Cyanophyceae</taxon>
        <taxon>Oscillatoriophycideae</taxon>
        <taxon>Oscillatoriales</taxon>
        <taxon>Sirenicapillariaceae</taxon>
        <taxon>Limnoraphis</taxon>
    </lineage>
</organism>
<evidence type="ECO:0000259" key="1">
    <source>
        <dbReference type="Pfam" id="PF01966"/>
    </source>
</evidence>